<evidence type="ECO:0000256" key="1">
    <source>
        <dbReference type="SAM" id="SignalP"/>
    </source>
</evidence>
<feature type="signal peptide" evidence="1">
    <location>
        <begin position="1"/>
        <end position="23"/>
    </location>
</feature>
<gene>
    <name evidence="2" type="ORF">F900_03585</name>
</gene>
<protein>
    <recommendedName>
        <fullName evidence="4">Ig-like domain-containing protein</fullName>
    </recommendedName>
</protein>
<evidence type="ECO:0008006" key="4">
    <source>
        <dbReference type="Google" id="ProtNLM"/>
    </source>
</evidence>
<feature type="chain" id="PRO_5004147527" description="Ig-like domain-containing protein" evidence="1">
    <location>
        <begin position="24"/>
        <end position="148"/>
    </location>
</feature>
<dbReference type="PATRIC" id="fig|1217705.3.peg.3477"/>
<evidence type="ECO:0000313" key="3">
    <source>
        <dbReference type="Proteomes" id="UP000013248"/>
    </source>
</evidence>
<reference evidence="2 3" key="1">
    <citation type="submission" date="2013-02" db="EMBL/GenBank/DDBJ databases">
        <title>The Genome Sequence of Acinetobacter sp. ANC 3862.</title>
        <authorList>
            <consortium name="The Broad Institute Genome Sequencing Platform"/>
            <consortium name="The Broad Institute Genome Sequencing Center for Infectious Disease"/>
            <person name="Cerqueira G."/>
            <person name="Feldgarden M."/>
            <person name="Courvalin P."/>
            <person name="Perichon B."/>
            <person name="Grillot-Courvalin C."/>
            <person name="Clermont D."/>
            <person name="Rocha E."/>
            <person name="Yoon E.-J."/>
            <person name="Nemec A."/>
            <person name="Walker B."/>
            <person name="Young S.K."/>
            <person name="Zeng Q."/>
            <person name="Gargeya S."/>
            <person name="Fitzgerald M."/>
            <person name="Haas B."/>
            <person name="Abouelleil A."/>
            <person name="Alvarado L."/>
            <person name="Arachchi H.M."/>
            <person name="Berlin A.M."/>
            <person name="Chapman S.B."/>
            <person name="Dewar J."/>
            <person name="Goldberg J."/>
            <person name="Griggs A."/>
            <person name="Gujja S."/>
            <person name="Hansen M."/>
            <person name="Howarth C."/>
            <person name="Imamovic A."/>
            <person name="Larimer J."/>
            <person name="McCowan C."/>
            <person name="Murphy C."/>
            <person name="Neiman D."/>
            <person name="Pearson M."/>
            <person name="Priest M."/>
            <person name="Roberts A."/>
            <person name="Saif S."/>
            <person name="Shea T."/>
            <person name="Sisk P."/>
            <person name="Sykes S."/>
            <person name="Wortman J."/>
            <person name="Nusbaum C."/>
            <person name="Birren B."/>
        </authorList>
    </citation>
    <scope>NUCLEOTIDE SEQUENCE [LARGE SCALE GENOMIC DNA]</scope>
    <source>
        <strain evidence="2 3">ANC 3862</strain>
    </source>
</reference>
<sequence>MMHRSFKMMVIPLLSLISFTACSYLPTASTSPIQQLEQVQNIEALPNTKTNLATLSRSNSGCLIQFTGYFDGGESTETWYFKKNQLKKASSETYQYVVNQNHLAATSKPLIDSKTRRATTFDIQNPDVTNNFNKLKSHFSPNALAQCS</sequence>
<organism evidence="2 3">
    <name type="scientific">Acinetobacter modestus</name>
    <dbReference type="NCBI Taxonomy" id="1776740"/>
    <lineage>
        <taxon>Bacteria</taxon>
        <taxon>Pseudomonadati</taxon>
        <taxon>Pseudomonadota</taxon>
        <taxon>Gammaproteobacteria</taxon>
        <taxon>Moraxellales</taxon>
        <taxon>Moraxellaceae</taxon>
        <taxon>Acinetobacter</taxon>
    </lineage>
</organism>
<accession>N9N5R2</accession>
<dbReference type="Proteomes" id="UP000013248">
    <property type="component" value="Unassembled WGS sequence"/>
</dbReference>
<dbReference type="PROSITE" id="PS51257">
    <property type="entry name" value="PROKAR_LIPOPROTEIN"/>
    <property type="match status" value="1"/>
</dbReference>
<dbReference type="STRING" id="1217705.F900_03585"/>
<comment type="caution">
    <text evidence="2">The sequence shown here is derived from an EMBL/GenBank/DDBJ whole genome shotgun (WGS) entry which is preliminary data.</text>
</comment>
<proteinExistence type="predicted"/>
<evidence type="ECO:0000313" key="2">
    <source>
        <dbReference type="EMBL" id="ENW98111.1"/>
    </source>
</evidence>
<name>N9N5R2_9GAMM</name>
<dbReference type="AlphaFoldDB" id="N9N5R2"/>
<dbReference type="HOGENOM" id="CLU_147160_0_0_6"/>
<dbReference type="EMBL" id="APRP01000034">
    <property type="protein sequence ID" value="ENW98111.1"/>
    <property type="molecule type" value="Genomic_DNA"/>
</dbReference>
<dbReference type="RefSeq" id="WP_005219583.1">
    <property type="nucleotide sequence ID" value="NZ_KB850089.1"/>
</dbReference>
<keyword evidence="1" id="KW-0732">Signal</keyword>
<dbReference type="eggNOG" id="ENOG5031RHR">
    <property type="taxonomic scope" value="Bacteria"/>
</dbReference>